<dbReference type="PANTHER" id="PTHR43280">
    <property type="entry name" value="ARAC-FAMILY TRANSCRIPTIONAL REGULATOR"/>
    <property type="match status" value="1"/>
</dbReference>
<dbReference type="SMART" id="SM00342">
    <property type="entry name" value="HTH_ARAC"/>
    <property type="match status" value="1"/>
</dbReference>
<dbReference type="Pfam" id="PF02311">
    <property type="entry name" value="AraC_binding"/>
    <property type="match status" value="1"/>
</dbReference>
<proteinExistence type="predicted"/>
<dbReference type="RefSeq" id="WP_307392905.1">
    <property type="nucleotide sequence ID" value="NZ_BAAADK010000011.1"/>
</dbReference>
<dbReference type="SUPFAM" id="SSF51215">
    <property type="entry name" value="Regulatory protein AraC"/>
    <property type="match status" value="1"/>
</dbReference>
<dbReference type="Gene3D" id="1.10.10.60">
    <property type="entry name" value="Homeodomain-like"/>
    <property type="match status" value="2"/>
</dbReference>
<dbReference type="PROSITE" id="PS01124">
    <property type="entry name" value="HTH_ARAC_FAMILY_2"/>
    <property type="match status" value="1"/>
</dbReference>
<evidence type="ECO:0000256" key="2">
    <source>
        <dbReference type="ARBA" id="ARBA00023125"/>
    </source>
</evidence>
<dbReference type="InterPro" id="IPR018060">
    <property type="entry name" value="HTH_AraC"/>
</dbReference>
<dbReference type="PANTHER" id="PTHR43280:SF30">
    <property type="entry name" value="MMSAB OPERON REGULATORY PROTEIN"/>
    <property type="match status" value="1"/>
</dbReference>
<feature type="domain" description="HTH araC/xylS-type" evidence="4">
    <location>
        <begin position="177"/>
        <end position="274"/>
    </location>
</feature>
<evidence type="ECO:0000259" key="5">
    <source>
        <dbReference type="PROSITE" id="PS50983"/>
    </source>
</evidence>
<evidence type="ECO:0000259" key="4">
    <source>
        <dbReference type="PROSITE" id="PS01124"/>
    </source>
</evidence>
<dbReference type="InterPro" id="IPR003313">
    <property type="entry name" value="AraC-bd"/>
</dbReference>
<organism evidence="6 7">
    <name type="scientific">Caldalkalibacillus horti</name>
    <dbReference type="NCBI Taxonomy" id="77523"/>
    <lineage>
        <taxon>Bacteria</taxon>
        <taxon>Bacillati</taxon>
        <taxon>Bacillota</taxon>
        <taxon>Bacilli</taxon>
        <taxon>Bacillales</taxon>
        <taxon>Bacillaceae</taxon>
        <taxon>Caldalkalibacillus</taxon>
    </lineage>
</organism>
<dbReference type="PROSITE" id="PS00041">
    <property type="entry name" value="HTH_ARAC_FAMILY_1"/>
    <property type="match status" value="1"/>
</dbReference>
<keyword evidence="1" id="KW-0805">Transcription regulation</keyword>
<gene>
    <name evidence="6" type="ORF">J2S11_001521</name>
</gene>
<evidence type="ECO:0000313" key="6">
    <source>
        <dbReference type="EMBL" id="MDQ0165620.1"/>
    </source>
</evidence>
<keyword evidence="7" id="KW-1185">Reference proteome</keyword>
<comment type="caution">
    <text evidence="6">The sequence shown here is derived from an EMBL/GenBank/DDBJ whole genome shotgun (WGS) entry which is preliminary data.</text>
</comment>
<dbReference type="InterPro" id="IPR002491">
    <property type="entry name" value="ABC_transptr_periplasmic_BD"/>
</dbReference>
<dbReference type="EMBL" id="JAUSTY010000005">
    <property type="protein sequence ID" value="MDQ0165620.1"/>
    <property type="molecule type" value="Genomic_DNA"/>
</dbReference>
<sequence>MIIPDRLKDLQNAQFVLHDILQIDAFERNYFYQSKAEFTLLFFHSGKGDMMVEEKTNMQVDENHVIFLPPFSHISIKADPGHPLSFYMMSFSVTVPQDVAAYGEKQGSPSIIQTNKWIPLYNTIEVKRLIDQMMKEHSSSHFLSLWRRNIHFQDLLYRIATETHINTEHSGMKEVIEAVKSYLDQYHMEPTSMKLIASRFGISTTNFSTIFKRYVGVPPNHYLTDLRMQRAKELLSSDEALDSLARKVGYKDPFYFSRSFKKHVGVPPTLFMKCRRSKRIMTTFHHMNDYLLALGLAPFATVPYMGNDQVMGRLPYLAHKLRETKIIADYQLMMELQSAKEQPDLVLGANESMKTFKGIEQLPQNLNIILEDNWRAVLTDLADLLGRTKYANTWLDHFHTKVQQARRILLKSNRQRETIMSLVVTDDELRIYGGRRQFGEVLYRELGLSPPKGIGLDEHYRVVELADLLHYDPDHLFVSSNNSSFVLDRLKVLKNSREWISLKAVRNDSVYEQQSWINGHAPRGRRRNRRS</sequence>
<evidence type="ECO:0000313" key="7">
    <source>
        <dbReference type="Proteomes" id="UP001235840"/>
    </source>
</evidence>
<dbReference type="Pfam" id="PF01497">
    <property type="entry name" value="Peripla_BP_2"/>
    <property type="match status" value="1"/>
</dbReference>
<evidence type="ECO:0000256" key="1">
    <source>
        <dbReference type="ARBA" id="ARBA00023015"/>
    </source>
</evidence>
<dbReference type="Proteomes" id="UP001235840">
    <property type="component" value="Unassembled WGS sequence"/>
</dbReference>
<dbReference type="SUPFAM" id="SSF46689">
    <property type="entry name" value="Homeodomain-like"/>
    <property type="match status" value="2"/>
</dbReference>
<dbReference type="InterPro" id="IPR037923">
    <property type="entry name" value="HTH-like"/>
</dbReference>
<accession>A0ABT9VXK3</accession>
<reference evidence="6 7" key="1">
    <citation type="submission" date="2023-07" db="EMBL/GenBank/DDBJ databases">
        <title>Genomic Encyclopedia of Type Strains, Phase IV (KMG-IV): sequencing the most valuable type-strain genomes for metagenomic binning, comparative biology and taxonomic classification.</title>
        <authorList>
            <person name="Goeker M."/>
        </authorList>
    </citation>
    <scope>NUCLEOTIDE SEQUENCE [LARGE SCALE GENOMIC DNA]</scope>
    <source>
        <strain evidence="6 7">DSM 12751</strain>
    </source>
</reference>
<dbReference type="PROSITE" id="PS50983">
    <property type="entry name" value="FE_B12_PBP"/>
    <property type="match status" value="1"/>
</dbReference>
<feature type="domain" description="Fe/B12 periplasmic-binding" evidence="5">
    <location>
        <begin position="279"/>
        <end position="531"/>
    </location>
</feature>
<evidence type="ECO:0000256" key="3">
    <source>
        <dbReference type="ARBA" id="ARBA00023163"/>
    </source>
</evidence>
<dbReference type="Gene3D" id="3.40.50.1980">
    <property type="entry name" value="Nitrogenase molybdenum iron protein domain"/>
    <property type="match status" value="2"/>
</dbReference>
<name>A0ABT9VXK3_9BACI</name>
<dbReference type="Pfam" id="PF12833">
    <property type="entry name" value="HTH_18"/>
    <property type="match status" value="1"/>
</dbReference>
<keyword evidence="2" id="KW-0238">DNA-binding</keyword>
<dbReference type="InterPro" id="IPR018062">
    <property type="entry name" value="HTH_AraC-typ_CS"/>
</dbReference>
<dbReference type="SUPFAM" id="SSF53807">
    <property type="entry name" value="Helical backbone' metal receptor"/>
    <property type="match status" value="1"/>
</dbReference>
<keyword evidence="3" id="KW-0804">Transcription</keyword>
<protein>
    <submittedName>
        <fullName evidence="6">AraC-like DNA-binding protein</fullName>
    </submittedName>
</protein>
<dbReference type="InterPro" id="IPR009057">
    <property type="entry name" value="Homeodomain-like_sf"/>
</dbReference>